<organism evidence="1 2">
    <name type="scientific">Natrinema versiforme JCM 10478</name>
    <dbReference type="NCBI Taxonomy" id="1227496"/>
    <lineage>
        <taxon>Archaea</taxon>
        <taxon>Methanobacteriati</taxon>
        <taxon>Methanobacteriota</taxon>
        <taxon>Stenosarchaea group</taxon>
        <taxon>Halobacteria</taxon>
        <taxon>Halobacteriales</taxon>
        <taxon>Natrialbaceae</taxon>
        <taxon>Natrinema</taxon>
    </lineage>
</organism>
<dbReference type="EMBL" id="AOID01000027">
    <property type="protein sequence ID" value="ELY67735.1"/>
    <property type="molecule type" value="Genomic_DNA"/>
</dbReference>
<evidence type="ECO:0000313" key="1">
    <source>
        <dbReference type="EMBL" id="ELY67735.1"/>
    </source>
</evidence>
<dbReference type="Proteomes" id="UP000011632">
    <property type="component" value="Unassembled WGS sequence"/>
</dbReference>
<accession>L9Y117</accession>
<evidence type="ECO:0000313" key="2">
    <source>
        <dbReference type="Proteomes" id="UP000011632"/>
    </source>
</evidence>
<sequence length="215" mass="22820">MALELLGSVFELVERCANRHRERSLLGRRFAVAFADGQFDPVDFDGDDTGFPPVDRDAVDRCLEVVAVAPVDPVDRGSGGGVVIDPLLGGRERFGDLAVDEEFEILVEHRLVLVDRTAEGRVRPVGRCDGRAGGIVGGAEDRLSQFADGDGLGAVHRECVVGVDGRCVSGFQDADDHDAAEQQQDGDQGERNAGTVVVCDRNGMGSVSHGSTSES</sequence>
<keyword evidence="2" id="KW-1185">Reference proteome</keyword>
<dbReference type="AlphaFoldDB" id="L9Y117"/>
<comment type="caution">
    <text evidence="1">The sequence shown here is derived from an EMBL/GenBank/DDBJ whole genome shotgun (WGS) entry which is preliminary data.</text>
</comment>
<proteinExistence type="predicted"/>
<reference evidence="1 2" key="1">
    <citation type="journal article" date="2014" name="PLoS Genet.">
        <title>Phylogenetically driven sequencing of extremely halophilic archaea reveals strategies for static and dynamic osmo-response.</title>
        <authorList>
            <person name="Becker E.A."/>
            <person name="Seitzer P.M."/>
            <person name="Tritt A."/>
            <person name="Larsen D."/>
            <person name="Krusor M."/>
            <person name="Yao A.I."/>
            <person name="Wu D."/>
            <person name="Madern D."/>
            <person name="Eisen J.A."/>
            <person name="Darling A.E."/>
            <person name="Facciotti M.T."/>
        </authorList>
    </citation>
    <scope>NUCLEOTIDE SEQUENCE [LARGE SCALE GENOMIC DNA]</scope>
    <source>
        <strain evidence="1 2">JCM 10478</strain>
    </source>
</reference>
<gene>
    <name evidence="1" type="ORF">C489_09251</name>
</gene>
<name>L9Y117_9EURY</name>
<protein>
    <submittedName>
        <fullName evidence="1">Uncharacterized protein</fullName>
    </submittedName>
</protein>